<protein>
    <submittedName>
        <fullName evidence="2">DUF465 domain-containing protein</fullName>
    </submittedName>
</protein>
<accession>A0A437GXZ5</accession>
<dbReference type="InterPro" id="IPR007420">
    <property type="entry name" value="DUF465"/>
</dbReference>
<dbReference type="RefSeq" id="WP_127612059.1">
    <property type="nucleotide sequence ID" value="NZ_RXOL01000002.1"/>
</dbReference>
<organism evidence="2 3">
    <name type="scientific">Croceicoccus ponticola</name>
    <dbReference type="NCBI Taxonomy" id="2217664"/>
    <lineage>
        <taxon>Bacteria</taxon>
        <taxon>Pseudomonadati</taxon>
        <taxon>Pseudomonadota</taxon>
        <taxon>Alphaproteobacteria</taxon>
        <taxon>Sphingomonadales</taxon>
        <taxon>Erythrobacteraceae</taxon>
        <taxon>Croceicoccus</taxon>
    </lineage>
</organism>
<dbReference type="OrthoDB" id="7392037at2"/>
<name>A0A437GXZ5_9SPHN</name>
<proteinExistence type="predicted"/>
<sequence length="51" mass="5874">MESTHITALQTKHDGLERKLREEQARPAPDSARIQSLKRAKLKIKEEIALH</sequence>
<dbReference type="EMBL" id="RXOL01000002">
    <property type="protein sequence ID" value="RVQ67552.1"/>
    <property type="molecule type" value="Genomic_DNA"/>
</dbReference>
<dbReference type="AlphaFoldDB" id="A0A437GXZ5"/>
<feature type="region of interest" description="Disordered" evidence="1">
    <location>
        <begin position="1"/>
        <end position="34"/>
    </location>
</feature>
<dbReference type="InterPro" id="IPR038444">
    <property type="entry name" value="DUF465_sf"/>
</dbReference>
<reference evidence="2 3" key="1">
    <citation type="submission" date="2018-12" db="EMBL/GenBank/DDBJ databases">
        <title>Croceicoccus ponticola sp. nov., a lipolytic bacterium isolated from seawater.</title>
        <authorList>
            <person name="Yoon J.-H."/>
        </authorList>
    </citation>
    <scope>NUCLEOTIDE SEQUENCE [LARGE SCALE GENOMIC DNA]</scope>
    <source>
        <strain evidence="2 3">GM-16</strain>
    </source>
</reference>
<evidence type="ECO:0000313" key="2">
    <source>
        <dbReference type="EMBL" id="RVQ67552.1"/>
    </source>
</evidence>
<dbReference type="Gene3D" id="6.10.280.50">
    <property type="match status" value="1"/>
</dbReference>
<evidence type="ECO:0000313" key="3">
    <source>
        <dbReference type="Proteomes" id="UP000283003"/>
    </source>
</evidence>
<keyword evidence="3" id="KW-1185">Reference proteome</keyword>
<feature type="compositionally biased region" description="Polar residues" evidence="1">
    <location>
        <begin position="1"/>
        <end position="10"/>
    </location>
</feature>
<evidence type="ECO:0000256" key="1">
    <source>
        <dbReference type="SAM" id="MobiDB-lite"/>
    </source>
</evidence>
<dbReference type="Pfam" id="PF04325">
    <property type="entry name" value="DUF465"/>
    <property type="match status" value="1"/>
</dbReference>
<comment type="caution">
    <text evidence="2">The sequence shown here is derived from an EMBL/GenBank/DDBJ whole genome shotgun (WGS) entry which is preliminary data.</text>
</comment>
<feature type="compositionally biased region" description="Basic and acidic residues" evidence="1">
    <location>
        <begin position="11"/>
        <end position="25"/>
    </location>
</feature>
<gene>
    <name evidence="2" type="ORF">EKN06_06250</name>
</gene>
<dbReference type="Proteomes" id="UP000283003">
    <property type="component" value="Unassembled WGS sequence"/>
</dbReference>